<dbReference type="Proteomes" id="UP000036681">
    <property type="component" value="Unplaced"/>
</dbReference>
<protein>
    <submittedName>
        <fullName evidence="2">AAA_12 domain-containing protein</fullName>
    </submittedName>
</protein>
<proteinExistence type="predicted"/>
<dbReference type="WBParaSite" id="ALUE_0002105701-mRNA-1">
    <property type="protein sequence ID" value="ALUE_0002105701-mRNA-1"/>
    <property type="gene ID" value="ALUE_0002105701"/>
</dbReference>
<evidence type="ECO:0000313" key="1">
    <source>
        <dbReference type="Proteomes" id="UP000036681"/>
    </source>
</evidence>
<sequence>MVGQTTVDLILVPGQATVNQMLVVGQIIVDQSSPGRPMTRLDFRTGECITALVRKARLAAQMFVVDIRTAIEVRWSWLCEVDQMRSCDRQNVFAILRAISNDALEMSAQEATKEVNKCC</sequence>
<evidence type="ECO:0000313" key="2">
    <source>
        <dbReference type="WBParaSite" id="ALUE_0002105701-mRNA-1"/>
    </source>
</evidence>
<reference evidence="2" key="1">
    <citation type="submission" date="2017-02" db="UniProtKB">
        <authorList>
            <consortium name="WormBaseParasite"/>
        </authorList>
    </citation>
    <scope>IDENTIFICATION</scope>
</reference>
<name>A0A0M3IQM9_ASCLU</name>
<accession>A0A0M3IQM9</accession>
<keyword evidence="1" id="KW-1185">Reference proteome</keyword>
<organism evidence="1 2">
    <name type="scientific">Ascaris lumbricoides</name>
    <name type="common">Giant roundworm</name>
    <dbReference type="NCBI Taxonomy" id="6252"/>
    <lineage>
        <taxon>Eukaryota</taxon>
        <taxon>Metazoa</taxon>
        <taxon>Ecdysozoa</taxon>
        <taxon>Nematoda</taxon>
        <taxon>Chromadorea</taxon>
        <taxon>Rhabditida</taxon>
        <taxon>Spirurina</taxon>
        <taxon>Ascaridomorpha</taxon>
        <taxon>Ascaridoidea</taxon>
        <taxon>Ascarididae</taxon>
        <taxon>Ascaris</taxon>
    </lineage>
</organism>
<dbReference type="AlphaFoldDB" id="A0A0M3IQM9"/>